<dbReference type="PANTHER" id="PTHR31528">
    <property type="entry name" value="4-AMINO-5-HYDROXYMETHYL-2-METHYLPYRIMIDINE PHOSPHATE SYNTHASE THI11-RELATED"/>
    <property type="match status" value="1"/>
</dbReference>
<proteinExistence type="inferred from homology"/>
<dbReference type="Pfam" id="PF09084">
    <property type="entry name" value="NMT1"/>
    <property type="match status" value="1"/>
</dbReference>
<evidence type="ECO:0000256" key="9">
    <source>
        <dbReference type="ARBA" id="ARBA00022723"/>
    </source>
</evidence>
<sequence>MYRYFIFIIFLPFPLSANEVLQKTILQLSWFNQFQFAGYYIAKEKGFYKDFGLDVDIKDFNLNINVTKEISEGKVDFGIARETLISEKINTYHNIIALYPLLQISPLILIAKRDSNINNIKDFKDKRIMLSENDKTQASIKAIFVSNNINQTSLNIIKHSHNINDLIDNKVDIMSAYVSKAPFTLIQRNIPFNTFSPKDYGFDFYSDFLFTTSELIKKDLAKVLAFKKASLKGWEYAYSNIEESVDLILEKYNTQNLTKEELIFEAKELKKLSYYKNNALGNVDKNKLIRIYDTYRLMGQFENSKNPTDFIFDESKPILNIDESNYLENKDTLKMCMRTNFLPYENYSNKNSIGINYEYIKFLEKKLDINISLVATNSEEESFLQLENHNCDFLSSTLENKNFISTKPYLELPYVFVSLDNNSFVTSFEQLKSKKLFMLNDDKLVNILKQNYPSSEIYTTPYSSSAFKQILSNKADGYIGNIAEVIYNLQKSYNVELNITGNLEYKTNLFLYLRKDDILLKNIFNKIINNTTKEEKELILNDYTSIRYKEIINHKSMFLVLLVSLLVISFLVIVYIRESILKTKIQKLNKNLEKRVTEESSKNRKKDEILFKQAKLASMGEMINNIAHQWRQPLNRINLSIQVIENILKDNSHILDQKELIDKKIFHINKNISYMSNTLEDFMNFFHPNKEKNSFCLNSLIKKAITLVQSSDHNIKFDIEIDEQINIYTFENEFLQVLLILLENSIDSFKKTKIHHKYIGIFANVENQKVILYIRDNAGGIPSSIIDKVFEPYFTTKFKNEGSGLGLYMAKMLIEESIGGKIDVYSQNSYTNFKITLPKENECQI</sequence>
<comment type="similarity">
    <text evidence="4">Belongs to the NMT1/THI5 family.</text>
</comment>
<evidence type="ECO:0000256" key="7">
    <source>
        <dbReference type="ARBA" id="ARBA00022553"/>
    </source>
</evidence>
<dbReference type="Proteomes" id="UP000503482">
    <property type="component" value="Chromosome"/>
</dbReference>
<evidence type="ECO:0000256" key="14">
    <source>
        <dbReference type="ARBA" id="ARBA00048179"/>
    </source>
</evidence>
<name>A0AAE7BCJ6_9BACT</name>
<keyword evidence="17" id="KW-0418">Kinase</keyword>
<evidence type="ECO:0000256" key="11">
    <source>
        <dbReference type="ARBA" id="ARBA00022977"/>
    </source>
</evidence>
<dbReference type="Pfam" id="PF02518">
    <property type="entry name" value="HATPase_c"/>
    <property type="match status" value="1"/>
</dbReference>
<dbReference type="InterPro" id="IPR004358">
    <property type="entry name" value="Sig_transdc_His_kin-like_C"/>
</dbReference>
<dbReference type="GO" id="GO:0009228">
    <property type="term" value="P:thiamine biosynthetic process"/>
    <property type="evidence" value="ECO:0007669"/>
    <property type="project" value="UniProtKB-KW"/>
</dbReference>
<keyword evidence="11" id="KW-0784">Thiamine biosynthesis</keyword>
<evidence type="ECO:0000313" key="17">
    <source>
        <dbReference type="EMBL" id="QKF68556.1"/>
    </source>
</evidence>
<evidence type="ECO:0000256" key="15">
    <source>
        <dbReference type="SAM" id="Phobius"/>
    </source>
</evidence>
<dbReference type="InterPro" id="IPR015168">
    <property type="entry name" value="SsuA/THI5"/>
</dbReference>
<evidence type="ECO:0000313" key="18">
    <source>
        <dbReference type="Proteomes" id="UP000503482"/>
    </source>
</evidence>
<accession>A0AAE7BCJ6</accession>
<dbReference type="KEGG" id="avp:AVENP_3093"/>
<evidence type="ECO:0000256" key="5">
    <source>
        <dbReference type="ARBA" id="ARBA00011738"/>
    </source>
</evidence>
<dbReference type="GO" id="GO:0000155">
    <property type="term" value="F:phosphorelay sensor kinase activity"/>
    <property type="evidence" value="ECO:0007669"/>
    <property type="project" value="InterPro"/>
</dbReference>
<dbReference type="Gene3D" id="1.10.287.130">
    <property type="match status" value="1"/>
</dbReference>
<dbReference type="Gene3D" id="3.30.565.10">
    <property type="entry name" value="Histidine kinase-like ATPase, C-terminal domain"/>
    <property type="match status" value="1"/>
</dbReference>
<evidence type="ECO:0000256" key="2">
    <source>
        <dbReference type="ARBA" id="ARBA00003469"/>
    </source>
</evidence>
<feature type="domain" description="Histidine kinase" evidence="16">
    <location>
        <begin position="625"/>
        <end position="841"/>
    </location>
</feature>
<keyword evidence="8" id="KW-0808">Transferase</keyword>
<keyword evidence="12" id="KW-0408">Iron</keyword>
<dbReference type="Gene3D" id="3.40.190.10">
    <property type="entry name" value="Periplasmic binding protein-like II"/>
    <property type="match status" value="4"/>
</dbReference>
<dbReference type="EMBL" id="CP053840">
    <property type="protein sequence ID" value="QKF68556.1"/>
    <property type="molecule type" value="Genomic_DNA"/>
</dbReference>
<dbReference type="PROSITE" id="PS50109">
    <property type="entry name" value="HIS_KIN"/>
    <property type="match status" value="1"/>
</dbReference>
<dbReference type="PRINTS" id="PR00344">
    <property type="entry name" value="BCTRLSENSOR"/>
</dbReference>
<keyword evidence="7" id="KW-0597">Phosphoprotein</keyword>
<evidence type="ECO:0000256" key="12">
    <source>
        <dbReference type="ARBA" id="ARBA00023004"/>
    </source>
</evidence>
<dbReference type="SUPFAM" id="SSF55874">
    <property type="entry name" value="ATPase domain of HSP90 chaperone/DNA topoisomerase II/histidine kinase"/>
    <property type="match status" value="1"/>
</dbReference>
<organism evidence="17 18">
    <name type="scientific">Arcobacter venerupis</name>
    <dbReference type="NCBI Taxonomy" id="1054033"/>
    <lineage>
        <taxon>Bacteria</taxon>
        <taxon>Pseudomonadati</taxon>
        <taxon>Campylobacterota</taxon>
        <taxon>Epsilonproteobacteria</taxon>
        <taxon>Campylobacterales</taxon>
        <taxon>Arcobacteraceae</taxon>
        <taxon>Arcobacter</taxon>
    </lineage>
</organism>
<dbReference type="InterPro" id="IPR027939">
    <property type="entry name" value="NMT1/THI5"/>
</dbReference>
<evidence type="ECO:0000256" key="3">
    <source>
        <dbReference type="ARBA" id="ARBA00004948"/>
    </source>
</evidence>
<dbReference type="InterPro" id="IPR036097">
    <property type="entry name" value="HisK_dim/P_sf"/>
</dbReference>
<dbReference type="AlphaFoldDB" id="A0AAE7BCJ6"/>
<comment type="pathway">
    <text evidence="3">Cofactor biosynthesis; thiamine diphosphate biosynthesis.</text>
</comment>
<dbReference type="SUPFAM" id="SSF47384">
    <property type="entry name" value="Homodimeric domain of signal transducing histidine kinase"/>
    <property type="match status" value="1"/>
</dbReference>
<evidence type="ECO:0000259" key="16">
    <source>
        <dbReference type="PROSITE" id="PS50109"/>
    </source>
</evidence>
<evidence type="ECO:0000256" key="4">
    <source>
        <dbReference type="ARBA" id="ARBA00009406"/>
    </source>
</evidence>
<evidence type="ECO:0000256" key="6">
    <source>
        <dbReference type="ARBA" id="ARBA00012438"/>
    </source>
</evidence>
<dbReference type="Pfam" id="PF00497">
    <property type="entry name" value="SBP_bac_3"/>
    <property type="match status" value="1"/>
</dbReference>
<dbReference type="GO" id="GO:0046872">
    <property type="term" value="F:metal ion binding"/>
    <property type="evidence" value="ECO:0007669"/>
    <property type="project" value="UniProtKB-KW"/>
</dbReference>
<feature type="transmembrane region" description="Helical" evidence="15">
    <location>
        <begin position="557"/>
        <end position="576"/>
    </location>
</feature>
<keyword evidence="9" id="KW-0479">Metal-binding</keyword>
<evidence type="ECO:0000256" key="8">
    <source>
        <dbReference type="ARBA" id="ARBA00022679"/>
    </source>
</evidence>
<dbReference type="SMART" id="SM00387">
    <property type="entry name" value="HATPase_c"/>
    <property type="match status" value="1"/>
</dbReference>
<evidence type="ECO:0000256" key="13">
    <source>
        <dbReference type="ARBA" id="ARBA00033171"/>
    </source>
</evidence>
<comment type="catalytic activity">
    <reaction evidence="1">
        <text>ATP + protein L-histidine = ADP + protein N-phospho-L-histidine.</text>
        <dbReference type="EC" id="2.7.13.3"/>
    </reaction>
</comment>
<comment type="subunit">
    <text evidence="5">Homodimer.</text>
</comment>
<dbReference type="InterPro" id="IPR001638">
    <property type="entry name" value="Solute-binding_3/MltF_N"/>
</dbReference>
<evidence type="ECO:0000256" key="10">
    <source>
        <dbReference type="ARBA" id="ARBA00022898"/>
    </source>
</evidence>
<dbReference type="InterPro" id="IPR003661">
    <property type="entry name" value="HisK_dim/P_dom"/>
</dbReference>
<dbReference type="SMART" id="SM00062">
    <property type="entry name" value="PBPb"/>
    <property type="match status" value="1"/>
</dbReference>
<keyword evidence="15" id="KW-1133">Transmembrane helix</keyword>
<keyword evidence="15" id="KW-0472">Membrane</keyword>
<dbReference type="RefSeq" id="WP_153802246.1">
    <property type="nucleotide sequence ID" value="NZ_CP053840.1"/>
</dbReference>
<dbReference type="InterPro" id="IPR005467">
    <property type="entry name" value="His_kinase_dom"/>
</dbReference>
<dbReference type="CDD" id="cd00082">
    <property type="entry name" value="HisKA"/>
    <property type="match status" value="1"/>
</dbReference>
<keyword evidence="15" id="KW-0812">Transmembrane</keyword>
<dbReference type="PANTHER" id="PTHR31528:SF1">
    <property type="entry name" value="4-AMINO-5-HYDROXYMETHYL-2-METHYLPYRIMIDINE PHOSPHATE SYNTHASE THI11-RELATED"/>
    <property type="match status" value="1"/>
</dbReference>
<gene>
    <name evidence="17" type="ORF">AVENP_3093</name>
</gene>
<dbReference type="SUPFAM" id="SSF53850">
    <property type="entry name" value="Periplasmic binding protein-like II"/>
    <property type="match status" value="2"/>
</dbReference>
<evidence type="ECO:0000256" key="1">
    <source>
        <dbReference type="ARBA" id="ARBA00000085"/>
    </source>
</evidence>
<keyword evidence="10" id="KW-0663">Pyridoxal phosphate</keyword>
<dbReference type="CDD" id="cd01007">
    <property type="entry name" value="PBP2_BvgS_HisK_like"/>
    <property type="match status" value="1"/>
</dbReference>
<comment type="catalytic activity">
    <reaction evidence="14">
        <text>N(6)-(pyridoxal phosphate)-L-lysyl-[4-amino-5-hydroxymethyl-2-methylpyrimidine phosphate synthase] + L-histidyl-[4-amino-5-hydroxymethyl-2-methylpyrimidine phosphate synthase] + 2 Fe(3+) + 4 H2O = L-lysyl-[4-amino-5-hydroxymethyl-2-methylpyrimidine phosphate synthase] + (2S)-2-amino-5-hydroxy-4-oxopentanoyl-[4-amino-5-hydroxymethyl-2-methylpyrimidine phosphate synthase] + 4-amino-2-methyl-5-(phosphooxymethyl)pyrimidine + 3-oxopropanoate + 2 Fe(2+) + 2 H(+)</text>
        <dbReference type="Rhea" id="RHEA:65756"/>
        <dbReference type="Rhea" id="RHEA-COMP:16892"/>
        <dbReference type="Rhea" id="RHEA-COMP:16893"/>
        <dbReference type="Rhea" id="RHEA-COMP:16894"/>
        <dbReference type="Rhea" id="RHEA-COMP:16895"/>
        <dbReference type="ChEBI" id="CHEBI:15377"/>
        <dbReference type="ChEBI" id="CHEBI:15378"/>
        <dbReference type="ChEBI" id="CHEBI:29033"/>
        <dbReference type="ChEBI" id="CHEBI:29034"/>
        <dbReference type="ChEBI" id="CHEBI:29969"/>
        <dbReference type="ChEBI" id="CHEBI:29979"/>
        <dbReference type="ChEBI" id="CHEBI:33190"/>
        <dbReference type="ChEBI" id="CHEBI:58354"/>
        <dbReference type="ChEBI" id="CHEBI:143915"/>
        <dbReference type="ChEBI" id="CHEBI:157692"/>
    </reaction>
    <physiologicalReaction direction="left-to-right" evidence="14">
        <dbReference type="Rhea" id="RHEA:65757"/>
    </physiologicalReaction>
</comment>
<dbReference type="InterPro" id="IPR036890">
    <property type="entry name" value="HATPase_C_sf"/>
</dbReference>
<protein>
    <recommendedName>
        <fullName evidence="6">histidine kinase</fullName>
        <ecNumber evidence="6">2.7.13.3</ecNumber>
    </recommendedName>
    <alternativeName>
        <fullName evidence="13">Thiamine pyrimidine synthase</fullName>
    </alternativeName>
</protein>
<keyword evidence="18" id="KW-1185">Reference proteome</keyword>
<reference evidence="17 18" key="1">
    <citation type="submission" date="2020-05" db="EMBL/GenBank/DDBJ databases">
        <title>Complete genome sequencing of Campylobacter and Arcobacter type strains.</title>
        <authorList>
            <person name="Miller W.G."/>
            <person name="Yee E."/>
        </authorList>
    </citation>
    <scope>NUCLEOTIDE SEQUENCE [LARGE SCALE GENOMIC DNA]</scope>
    <source>
        <strain evidence="17 18">LMG 26156</strain>
    </source>
</reference>
<dbReference type="EC" id="2.7.13.3" evidence="6"/>
<dbReference type="InterPro" id="IPR003594">
    <property type="entry name" value="HATPase_dom"/>
</dbReference>
<comment type="function">
    <text evidence="2">Responsible for the formation of the pyrimidine heterocycle in the thiamine biosynthesis pathway. Catalyzes the formation of hydroxymethylpyrimidine phosphate (HMP-P) from histidine and pyridoxal phosphate (PLP). The protein uses PLP and the active site histidine to form HMP-P, generating an inactive enzyme. The enzyme can only undergo a single turnover, which suggests it is a suicide enzyme.</text>
</comment>